<keyword evidence="6" id="KW-0969">Cilium</keyword>
<gene>
    <name evidence="10" type="ORF">PGO_134560</name>
</gene>
<evidence type="ECO:0000313" key="11">
    <source>
        <dbReference type="Proteomes" id="UP000195521"/>
    </source>
</evidence>
<dbReference type="InterPro" id="IPR009290">
    <property type="entry name" value="Radial_spoke_3"/>
</dbReference>
<keyword evidence="4" id="KW-0597">Phosphoprotein</keyword>
<keyword evidence="3" id="KW-0963">Cytoplasm</keyword>
<evidence type="ECO:0000256" key="2">
    <source>
        <dbReference type="ARBA" id="ARBA00006737"/>
    </source>
</evidence>
<accession>A0A1Y1JTD0</accession>
<sequence>MRKDDINLKVESVGVKSKKQPVYISDNNANPKRLLKITDKFCGKKGKEYPSTSEHSLPKIAIKSDKSKPKHADNLAEKSETKKNNPKEKTENFKKTLNKTKGYNTNSTFYSKSVNEKNVTVNSKNEHSSNSKDKTQNRKCEPQFIKIKSHDNYLNDLLKKQNIHIQAEEYQNDIIVKKNIASSSSSQSVHDSSSDEFHTSDIIEQFKKKKKRELEAEKKKLITSKKNKLIKKLTYKDVGTQVILDDFTKYYERVKPKIEQLVEDVLNQALKKVYEDQELRKMQNKINHYEQIRQKKYQSLKDFEHNSETFYEETRQKIKDRIVLKNKVEIIMKKKIAHTRAQKNMHHIIQKNLNFYSLIDYFPNDIEKMVNLIVLPWLADLILYLIKVKREIVHYVITDMIEQNFTSRSENFERYKRL</sequence>
<evidence type="ECO:0000256" key="8">
    <source>
        <dbReference type="ARBA" id="ARBA00023273"/>
    </source>
</evidence>
<dbReference type="EMBL" id="BDQF01000014">
    <property type="protein sequence ID" value="GAW83184.1"/>
    <property type="molecule type" value="Genomic_DNA"/>
</dbReference>
<dbReference type="GO" id="GO:0005929">
    <property type="term" value="C:cilium"/>
    <property type="evidence" value="ECO:0007669"/>
    <property type="project" value="TreeGrafter"/>
</dbReference>
<comment type="caution">
    <text evidence="10">The sequence shown here is derived from an EMBL/GenBank/DDBJ whole genome shotgun (WGS) entry which is preliminary data.</text>
</comment>
<dbReference type="PANTHER" id="PTHR21648:SF0">
    <property type="entry name" value="RADIAL SPOKE HEAD PROTEIN 3 HOMOLOG"/>
    <property type="match status" value="1"/>
</dbReference>
<evidence type="ECO:0000256" key="7">
    <source>
        <dbReference type="ARBA" id="ARBA00023212"/>
    </source>
</evidence>
<dbReference type="AlphaFoldDB" id="A0A1Y1JTD0"/>
<reference evidence="11" key="1">
    <citation type="submission" date="2017-04" db="EMBL/GenBank/DDBJ databases">
        <title>Plasmodium gonderi genome.</title>
        <authorList>
            <person name="Arisue N."/>
            <person name="Honma H."/>
            <person name="Kawai S."/>
            <person name="Tougan T."/>
            <person name="Tanabe K."/>
            <person name="Horii T."/>
        </authorList>
    </citation>
    <scope>NUCLEOTIDE SEQUENCE [LARGE SCALE GENOMIC DNA]</scope>
    <source>
        <strain evidence="11">ATCC 30045</strain>
    </source>
</reference>
<keyword evidence="5" id="KW-0282">Flagellum</keyword>
<dbReference type="Pfam" id="PF06098">
    <property type="entry name" value="Radial_spoke_3"/>
    <property type="match status" value="1"/>
</dbReference>
<dbReference type="PANTHER" id="PTHR21648">
    <property type="entry name" value="FLAGELLAR RADIAL SPOKE PROTEIN 3"/>
    <property type="match status" value="1"/>
</dbReference>
<feature type="compositionally biased region" description="Basic and acidic residues" evidence="9">
    <location>
        <begin position="124"/>
        <end position="138"/>
    </location>
</feature>
<evidence type="ECO:0000256" key="3">
    <source>
        <dbReference type="ARBA" id="ARBA00022490"/>
    </source>
</evidence>
<evidence type="ECO:0000313" key="10">
    <source>
        <dbReference type="EMBL" id="GAW83184.1"/>
    </source>
</evidence>
<feature type="compositionally biased region" description="Polar residues" evidence="9">
    <location>
        <begin position="114"/>
        <end position="123"/>
    </location>
</feature>
<keyword evidence="11" id="KW-1185">Reference proteome</keyword>
<evidence type="ECO:0000256" key="5">
    <source>
        <dbReference type="ARBA" id="ARBA00022846"/>
    </source>
</evidence>
<dbReference type="OMA" id="WISEFIY"/>
<evidence type="ECO:0000256" key="9">
    <source>
        <dbReference type="SAM" id="MobiDB-lite"/>
    </source>
</evidence>
<comment type="subcellular location">
    <subcellularLocation>
        <location evidence="1">Cytoplasm</location>
        <location evidence="1">Cytoskeleton</location>
        <location evidence="1">Flagellum axoneme</location>
    </subcellularLocation>
</comment>
<feature type="compositionally biased region" description="Basic and acidic residues" evidence="9">
    <location>
        <begin position="62"/>
        <end position="94"/>
    </location>
</feature>
<keyword evidence="8" id="KW-0966">Cell projection</keyword>
<keyword evidence="7" id="KW-0206">Cytoskeleton</keyword>
<comment type="similarity">
    <text evidence="2">Belongs to the flagellar radial spoke RSP3 family.</text>
</comment>
<organism evidence="10 11">
    <name type="scientific">Plasmodium gonderi</name>
    <dbReference type="NCBI Taxonomy" id="77519"/>
    <lineage>
        <taxon>Eukaryota</taxon>
        <taxon>Sar</taxon>
        <taxon>Alveolata</taxon>
        <taxon>Apicomplexa</taxon>
        <taxon>Aconoidasida</taxon>
        <taxon>Haemosporida</taxon>
        <taxon>Plasmodiidae</taxon>
        <taxon>Plasmodium</taxon>
        <taxon>Plasmodium (Plasmodium)</taxon>
    </lineage>
</organism>
<proteinExistence type="inferred from homology"/>
<name>A0A1Y1JTD0_PLAGO</name>
<dbReference type="GeneID" id="39749927"/>
<feature type="region of interest" description="Disordered" evidence="9">
    <location>
        <begin position="45"/>
        <end position="99"/>
    </location>
</feature>
<dbReference type="Proteomes" id="UP000195521">
    <property type="component" value="Unassembled WGS sequence"/>
</dbReference>
<dbReference type="OrthoDB" id="371591at2759"/>
<feature type="region of interest" description="Disordered" evidence="9">
    <location>
        <begin position="114"/>
        <end position="138"/>
    </location>
</feature>
<evidence type="ECO:0000256" key="1">
    <source>
        <dbReference type="ARBA" id="ARBA00004611"/>
    </source>
</evidence>
<evidence type="ECO:0000256" key="4">
    <source>
        <dbReference type="ARBA" id="ARBA00022553"/>
    </source>
</evidence>
<protein>
    <submittedName>
        <fullName evidence="10">Uncharacterized protein</fullName>
    </submittedName>
</protein>
<dbReference type="RefSeq" id="XP_028545773.1">
    <property type="nucleotide sequence ID" value="XM_028689972.1"/>
</dbReference>
<evidence type="ECO:0000256" key="6">
    <source>
        <dbReference type="ARBA" id="ARBA00023069"/>
    </source>
</evidence>